<comment type="caution">
    <text evidence="2">The sequence shown here is derived from an EMBL/GenBank/DDBJ whole genome shotgun (WGS) entry which is preliminary data.</text>
</comment>
<dbReference type="AlphaFoldDB" id="A0A845E7G8"/>
<accession>A0A845E7G8</accession>
<dbReference type="InterPro" id="IPR036188">
    <property type="entry name" value="FAD/NAD-bd_sf"/>
</dbReference>
<proteinExistence type="predicted"/>
<dbReference type="Pfam" id="PF07992">
    <property type="entry name" value="Pyr_redox_2"/>
    <property type="match status" value="1"/>
</dbReference>
<organism evidence="2 3">
    <name type="scientific">Halobacillus litoralis</name>
    <dbReference type="NCBI Taxonomy" id="45668"/>
    <lineage>
        <taxon>Bacteria</taxon>
        <taxon>Bacillati</taxon>
        <taxon>Bacillota</taxon>
        <taxon>Bacilli</taxon>
        <taxon>Bacillales</taxon>
        <taxon>Bacillaceae</taxon>
        <taxon>Halobacillus</taxon>
    </lineage>
</organism>
<sequence>MYKWIIIGGGVQGCCVARGLLEEKAGNEELLIIDPYPGPMHVWQTLTKKIGMSRLRSPSVHHLDTDPYSLNKYAKSCDFAQPFRGRYARPLLDMFNQHSLDVFDDVSLEECWKQGAVNGISKAHNQWNVFLEDGSLVQGEKVVLAVGVNHSPHYPDWAREGEVSVTHVFDMQTPLPEKGRVVIVGGGMTAAHLANTLSNKTSVAAVSLVKRHPFRVEDFDSDPGWLGPKFLNGYEKVTCYDQRRRLIQQARHKGSITRDLHVQLKRQGSASRLKIYTGEVEKAVKGEHGFNLHLTGEQLVSGDSIVLATGAEACLPGQKWLEPLIEQCGLPCAPCGFPIVSTSLEWKEGVYVAGALAELEIGPAARNIAGARKSAERIVRSA</sequence>
<keyword evidence="2" id="KW-0503">Monooxygenase</keyword>
<dbReference type="GO" id="GO:0004497">
    <property type="term" value="F:monooxygenase activity"/>
    <property type="evidence" value="ECO:0007669"/>
    <property type="project" value="UniProtKB-KW"/>
</dbReference>
<gene>
    <name evidence="2" type="ORF">GLW04_17095</name>
</gene>
<keyword evidence="2" id="KW-0560">Oxidoreductase</keyword>
<evidence type="ECO:0000259" key="1">
    <source>
        <dbReference type="Pfam" id="PF07992"/>
    </source>
</evidence>
<dbReference type="SUPFAM" id="SSF51905">
    <property type="entry name" value="FAD/NAD(P)-binding domain"/>
    <property type="match status" value="1"/>
</dbReference>
<name>A0A845E7G8_9BACI</name>
<dbReference type="Gene3D" id="3.50.50.60">
    <property type="entry name" value="FAD/NAD(P)-binding domain"/>
    <property type="match status" value="1"/>
</dbReference>
<dbReference type="InterPro" id="IPR023753">
    <property type="entry name" value="FAD/NAD-binding_dom"/>
</dbReference>
<evidence type="ECO:0000313" key="3">
    <source>
        <dbReference type="Proteomes" id="UP000460949"/>
    </source>
</evidence>
<dbReference type="EMBL" id="WMET01000005">
    <property type="protein sequence ID" value="MYL21624.1"/>
    <property type="molecule type" value="Genomic_DNA"/>
</dbReference>
<dbReference type="PANTHER" id="PTHR38663">
    <property type="match status" value="1"/>
</dbReference>
<protein>
    <submittedName>
        <fullName evidence="2">SidA/IucD/PvdA family monooxygenase</fullName>
    </submittedName>
</protein>
<dbReference type="Proteomes" id="UP000460949">
    <property type="component" value="Unassembled WGS sequence"/>
</dbReference>
<dbReference type="RefSeq" id="WP_160839476.1">
    <property type="nucleotide sequence ID" value="NZ_WMET01000005.1"/>
</dbReference>
<dbReference type="PANTHER" id="PTHR38663:SF1">
    <property type="entry name" value="L-ORNITHINE N(5)-MONOOXYGENASE"/>
    <property type="match status" value="1"/>
</dbReference>
<evidence type="ECO:0000313" key="2">
    <source>
        <dbReference type="EMBL" id="MYL21624.1"/>
    </source>
</evidence>
<reference evidence="2 3" key="1">
    <citation type="submission" date="2019-11" db="EMBL/GenBank/DDBJ databases">
        <title>Genome sequences of 17 halophilic strains isolated from different environments.</title>
        <authorList>
            <person name="Furrow R.E."/>
        </authorList>
    </citation>
    <scope>NUCLEOTIDE SEQUENCE [LARGE SCALE GENOMIC DNA]</scope>
    <source>
        <strain evidence="2 3">22511_23_Filter</strain>
    </source>
</reference>
<feature type="domain" description="FAD/NAD(P)-binding" evidence="1">
    <location>
        <begin position="3"/>
        <end position="360"/>
    </location>
</feature>